<feature type="transmembrane region" description="Helical" evidence="1">
    <location>
        <begin position="152"/>
        <end position="172"/>
    </location>
</feature>
<organism evidence="2 3">
    <name type="scientific">Hypsizygus marmoreus</name>
    <name type="common">White beech mushroom</name>
    <name type="synonym">Agaricus marmoreus</name>
    <dbReference type="NCBI Taxonomy" id="39966"/>
    <lineage>
        <taxon>Eukaryota</taxon>
        <taxon>Fungi</taxon>
        <taxon>Dikarya</taxon>
        <taxon>Basidiomycota</taxon>
        <taxon>Agaricomycotina</taxon>
        <taxon>Agaricomycetes</taxon>
        <taxon>Agaricomycetidae</taxon>
        <taxon>Agaricales</taxon>
        <taxon>Tricholomatineae</taxon>
        <taxon>Lyophyllaceae</taxon>
        <taxon>Hypsizygus</taxon>
    </lineage>
</organism>
<feature type="transmembrane region" description="Helical" evidence="1">
    <location>
        <begin position="179"/>
        <end position="199"/>
    </location>
</feature>
<dbReference type="EMBL" id="LUEZ02000012">
    <property type="protein sequence ID" value="RDB28277.1"/>
    <property type="molecule type" value="Genomic_DNA"/>
</dbReference>
<evidence type="ECO:0000313" key="3">
    <source>
        <dbReference type="Proteomes" id="UP000076154"/>
    </source>
</evidence>
<gene>
    <name evidence="2" type="ORF">Hypma_001419</name>
</gene>
<protein>
    <submittedName>
        <fullName evidence="2">Uncharacterized protein</fullName>
    </submittedName>
</protein>
<dbReference type="AlphaFoldDB" id="A0A369K655"/>
<reference evidence="2" key="1">
    <citation type="submission" date="2018-04" db="EMBL/GenBank/DDBJ databases">
        <title>Whole genome sequencing of Hypsizygus marmoreus.</title>
        <authorList>
            <person name="Choi I.-G."/>
            <person name="Min B."/>
            <person name="Kim J.-G."/>
            <person name="Kim S."/>
            <person name="Oh Y.-L."/>
            <person name="Kong W.-S."/>
            <person name="Park H."/>
            <person name="Jeong J."/>
            <person name="Song E.-S."/>
        </authorList>
    </citation>
    <scope>NUCLEOTIDE SEQUENCE [LARGE SCALE GENOMIC DNA]</scope>
    <source>
        <strain evidence="2">51987-8</strain>
    </source>
</reference>
<evidence type="ECO:0000313" key="2">
    <source>
        <dbReference type="EMBL" id="RDB28277.1"/>
    </source>
</evidence>
<feature type="transmembrane region" description="Helical" evidence="1">
    <location>
        <begin position="283"/>
        <end position="302"/>
    </location>
</feature>
<keyword evidence="1" id="KW-0812">Transmembrane</keyword>
<accession>A0A369K655</accession>
<keyword evidence="1" id="KW-1133">Transmembrane helix</keyword>
<name>A0A369K655_HYPMA</name>
<evidence type="ECO:0000256" key="1">
    <source>
        <dbReference type="SAM" id="Phobius"/>
    </source>
</evidence>
<comment type="caution">
    <text evidence="2">The sequence shown here is derived from an EMBL/GenBank/DDBJ whole genome shotgun (WGS) entry which is preliminary data.</text>
</comment>
<proteinExistence type="predicted"/>
<dbReference type="OrthoDB" id="3242376at2759"/>
<dbReference type="STRING" id="39966.A0A369K655"/>
<keyword evidence="3" id="KW-1185">Reference proteome</keyword>
<keyword evidence="1" id="KW-0472">Membrane</keyword>
<feature type="transmembrane region" description="Helical" evidence="1">
    <location>
        <begin position="240"/>
        <end position="262"/>
    </location>
</feature>
<dbReference type="Proteomes" id="UP000076154">
    <property type="component" value="Unassembled WGS sequence"/>
</dbReference>
<dbReference type="InParanoid" id="A0A369K655"/>
<sequence>MDPALATGYAHLTANYMFQTSNYVLYIYDHLLTLPEEVGLLIGKTMQDLPIALDRLKRSGLNLLPLRLCFSTLIGTSPTANSSFFKLSFTRQHGLFQCTDDLLFDFTYIRTKTNFRCDRYVKFAGAATMSLVTSERFEQAIWMHPHPEFCNPLYSCGAGMLVSVVMIFRVYALYLCNRYILGSLLSILAGQVIVMAWAIHFGVRVPLPPGFPGCVLTGRSTWFGGSGFYIALSPSHVKLAALWGAPLVTDSFIFLLTLWRTLRYRKRHGRMGAIEIILRDGTMYFFAIFSANLMNCLIYFLATEDLKAVGASFSQILTAILISRLQLNLRRVNGTGAWKGSDQRRHGGLSSWHQARADRETTGTFFTIGNLGEELQGTFFETPDDTKDDYSEDFD</sequence>